<dbReference type="AlphaFoldDB" id="A0A3A4F9B5"/>
<reference evidence="8 9" key="1">
    <citation type="submission" date="2018-09" db="EMBL/GenBank/DDBJ databases">
        <title>Nesterenkonia natronophila sp. nov., an alkaliphilic actinobacteriume isolated from a soda lake, and emended description of the genus Nesterenkonia.</title>
        <authorList>
            <person name="Menes R.J."/>
            <person name="Iriarte A."/>
        </authorList>
    </citation>
    <scope>NUCLEOTIDE SEQUENCE [LARGE SCALE GENOMIC DNA]</scope>
    <source>
        <strain evidence="8 9">M8</strain>
    </source>
</reference>
<dbReference type="PANTHER" id="PTHR22807">
    <property type="entry name" value="NOP2 YEAST -RELATED NOL1/NOP2/FMU SUN DOMAIN-CONTAINING"/>
    <property type="match status" value="1"/>
</dbReference>
<dbReference type="CDD" id="cd02440">
    <property type="entry name" value="AdoMet_MTases"/>
    <property type="match status" value="1"/>
</dbReference>
<name>A0A3A4F9B5_9MICC</name>
<dbReference type="GO" id="GO:0003723">
    <property type="term" value="F:RNA binding"/>
    <property type="evidence" value="ECO:0007669"/>
    <property type="project" value="UniProtKB-UniRule"/>
</dbReference>
<dbReference type="GO" id="GO:0001510">
    <property type="term" value="P:RNA methylation"/>
    <property type="evidence" value="ECO:0007669"/>
    <property type="project" value="InterPro"/>
</dbReference>
<evidence type="ECO:0000256" key="2">
    <source>
        <dbReference type="ARBA" id="ARBA00022679"/>
    </source>
</evidence>
<evidence type="ECO:0000256" key="5">
    <source>
        <dbReference type="PROSITE-ProRule" id="PRU01023"/>
    </source>
</evidence>
<dbReference type="PRINTS" id="PR02008">
    <property type="entry name" value="RCMTFAMILY"/>
</dbReference>
<dbReference type="PROSITE" id="PS51686">
    <property type="entry name" value="SAM_MT_RSMB_NOP"/>
    <property type="match status" value="1"/>
</dbReference>
<feature type="binding site" evidence="5">
    <location>
        <begin position="317"/>
        <end position="323"/>
    </location>
    <ligand>
        <name>S-adenosyl-L-methionine</name>
        <dbReference type="ChEBI" id="CHEBI:59789"/>
    </ligand>
</feature>
<dbReference type="Pfam" id="PF01189">
    <property type="entry name" value="Methyltr_RsmB-F"/>
    <property type="match status" value="1"/>
</dbReference>
<dbReference type="Pfam" id="PF01029">
    <property type="entry name" value="NusB"/>
    <property type="match status" value="1"/>
</dbReference>
<dbReference type="InterPro" id="IPR023267">
    <property type="entry name" value="RCMT"/>
</dbReference>
<evidence type="ECO:0000256" key="4">
    <source>
        <dbReference type="ARBA" id="ARBA00022884"/>
    </source>
</evidence>
<dbReference type="InterPro" id="IPR006027">
    <property type="entry name" value="NusB_RsmB_TIM44"/>
</dbReference>
<keyword evidence="4 5" id="KW-0694">RNA-binding</keyword>
<feature type="binding site" evidence="5">
    <location>
        <position position="342"/>
    </location>
    <ligand>
        <name>S-adenosyl-L-methionine</name>
        <dbReference type="ChEBI" id="CHEBI:59789"/>
    </ligand>
</feature>
<dbReference type="OrthoDB" id="9810297at2"/>
<feature type="region of interest" description="Disordered" evidence="6">
    <location>
        <begin position="1"/>
        <end position="51"/>
    </location>
</feature>
<sequence length="518" mass="55783">MAAGPTGRCAPRGPTVIEDPDRRNAKGRQRHRGGPRKFSQSAPSKRARRGDPARLTAFRVLRAVALDDAYANLVLPTEIRRAKLDKRDAAFATELTYGTLRAQGTYDAILRQNVDRDLEKLDPAVLNALRLGTHQLLAMRVDDHAAVNETVALVRDQIGAGPSGLVNAVLRKVGARTLPEWVQQLGADLGELEALALRHAHPPWIVRALRQSLKLHGYPEQLVRLLEADNAAPDVHLVGLPTSDQHSGADALDAAVASGAVRSELIDGAAVYSGGDIGRLSGVRESVLRVQDIGSQWVARALAEPAVSPGEKWLDLCAGPGGKAALLASLAAEHGGHLTANEPAPHRAELVRKALAAVSTDSWSVRTGDGRSIGDLEESYDRIIVDAPCTGLGALRRRPESRWRRQPSDLAQLTVLQAELLDAAVEALTADGLLAYVTCSPHPAETLVQVEDALSRHPELELLDAYKPMEDLALPAGRELLRKRPTAPGITAARCVQLWPHIHGTDAMFFALFRKEAP</sequence>
<keyword evidence="1 5" id="KW-0489">Methyltransferase</keyword>
<feature type="binding site" evidence="5">
    <location>
        <position position="386"/>
    </location>
    <ligand>
        <name>S-adenosyl-L-methionine</name>
        <dbReference type="ChEBI" id="CHEBI:59789"/>
    </ligand>
</feature>
<dbReference type="PANTHER" id="PTHR22807:SF53">
    <property type="entry name" value="RIBOSOMAL RNA SMALL SUBUNIT METHYLTRANSFERASE B-RELATED"/>
    <property type="match status" value="1"/>
</dbReference>
<comment type="similarity">
    <text evidence="5">Belongs to the class I-like SAM-binding methyltransferase superfamily. RsmB/NOP family.</text>
</comment>
<feature type="domain" description="SAM-dependent MTase RsmB/NOP-type" evidence="7">
    <location>
        <begin position="214"/>
        <end position="516"/>
    </location>
</feature>
<gene>
    <name evidence="8" type="ORF">D3250_04725</name>
</gene>
<evidence type="ECO:0000256" key="3">
    <source>
        <dbReference type="ARBA" id="ARBA00022691"/>
    </source>
</evidence>
<keyword evidence="9" id="KW-1185">Reference proteome</keyword>
<dbReference type="EMBL" id="QYZP01000001">
    <property type="protein sequence ID" value="RJN33100.1"/>
    <property type="molecule type" value="Genomic_DNA"/>
</dbReference>
<dbReference type="SUPFAM" id="SSF53335">
    <property type="entry name" value="S-adenosyl-L-methionine-dependent methyltransferases"/>
    <property type="match status" value="1"/>
</dbReference>
<evidence type="ECO:0000256" key="1">
    <source>
        <dbReference type="ARBA" id="ARBA00022603"/>
    </source>
</evidence>
<organism evidence="8 9">
    <name type="scientific">Nesterenkonia natronophila</name>
    <dbReference type="NCBI Taxonomy" id="2174932"/>
    <lineage>
        <taxon>Bacteria</taxon>
        <taxon>Bacillati</taxon>
        <taxon>Actinomycetota</taxon>
        <taxon>Actinomycetes</taxon>
        <taxon>Micrococcales</taxon>
        <taxon>Micrococcaceae</taxon>
        <taxon>Nesterenkonia</taxon>
    </lineage>
</organism>
<dbReference type="InterPro" id="IPR001678">
    <property type="entry name" value="MeTrfase_RsmB-F_NOP2_dom"/>
</dbReference>
<keyword evidence="2 5" id="KW-0808">Transferase</keyword>
<dbReference type="InterPro" id="IPR029063">
    <property type="entry name" value="SAM-dependent_MTases_sf"/>
</dbReference>
<dbReference type="Proteomes" id="UP000266615">
    <property type="component" value="Unassembled WGS sequence"/>
</dbReference>
<dbReference type="InterPro" id="IPR035926">
    <property type="entry name" value="NusB-like_sf"/>
</dbReference>
<dbReference type="SUPFAM" id="SSF48013">
    <property type="entry name" value="NusB-like"/>
    <property type="match status" value="1"/>
</dbReference>
<evidence type="ECO:0000313" key="8">
    <source>
        <dbReference type="EMBL" id="RJN33100.1"/>
    </source>
</evidence>
<evidence type="ECO:0000256" key="6">
    <source>
        <dbReference type="SAM" id="MobiDB-lite"/>
    </source>
</evidence>
<evidence type="ECO:0000259" key="7">
    <source>
        <dbReference type="PROSITE" id="PS51686"/>
    </source>
</evidence>
<dbReference type="GO" id="GO:0008173">
    <property type="term" value="F:RNA methyltransferase activity"/>
    <property type="evidence" value="ECO:0007669"/>
    <property type="project" value="InterPro"/>
</dbReference>
<keyword evidence="3 5" id="KW-0949">S-adenosyl-L-methionine</keyword>
<dbReference type="Gene3D" id="3.40.50.150">
    <property type="entry name" value="Vaccinia Virus protein VP39"/>
    <property type="match status" value="1"/>
</dbReference>
<feature type="binding site" evidence="5">
    <location>
        <position position="369"/>
    </location>
    <ligand>
        <name>S-adenosyl-L-methionine</name>
        <dbReference type="ChEBI" id="CHEBI:59789"/>
    </ligand>
</feature>
<feature type="active site" description="Nucleophile" evidence="5">
    <location>
        <position position="439"/>
    </location>
</feature>
<comment type="caution">
    <text evidence="8">The sequence shown here is derived from an EMBL/GenBank/DDBJ whole genome shotgun (WGS) entry which is preliminary data.</text>
</comment>
<protein>
    <submittedName>
        <fullName evidence="8">rRNA small subunit methyltransferase B</fullName>
    </submittedName>
</protein>
<evidence type="ECO:0000313" key="9">
    <source>
        <dbReference type="Proteomes" id="UP000266615"/>
    </source>
</evidence>
<accession>A0A3A4F9B5</accession>
<dbReference type="Gene3D" id="1.10.940.10">
    <property type="entry name" value="NusB-like"/>
    <property type="match status" value="1"/>
</dbReference>
<proteinExistence type="inferred from homology"/>
<dbReference type="GO" id="GO:0006355">
    <property type="term" value="P:regulation of DNA-templated transcription"/>
    <property type="evidence" value="ECO:0007669"/>
    <property type="project" value="InterPro"/>
</dbReference>
<dbReference type="InterPro" id="IPR049560">
    <property type="entry name" value="MeTrfase_RsmB-F_NOP2_cat"/>
</dbReference>
<feature type="compositionally biased region" description="Basic residues" evidence="6">
    <location>
        <begin position="25"/>
        <end position="35"/>
    </location>
</feature>